<name>A0A848B0T4_9BACT</name>
<evidence type="ECO:0008006" key="3">
    <source>
        <dbReference type="Google" id="ProtNLM"/>
    </source>
</evidence>
<gene>
    <name evidence="1" type="ORF">HF882_09115</name>
</gene>
<proteinExistence type="predicted"/>
<reference evidence="1 2" key="1">
    <citation type="submission" date="2020-04" db="EMBL/GenBank/DDBJ databases">
        <authorList>
            <person name="Hitch T.C.A."/>
            <person name="Wylensek D."/>
            <person name="Clavel T."/>
        </authorList>
    </citation>
    <scope>NUCLEOTIDE SEQUENCE [LARGE SCALE GENOMIC DNA]</scope>
    <source>
        <strain evidence="1 2">COR2-253-APC-1A</strain>
    </source>
</reference>
<accession>A0A848B0T4</accession>
<dbReference type="EMBL" id="JABAEW010000014">
    <property type="protein sequence ID" value="NMD86742.1"/>
    <property type="molecule type" value="Genomic_DNA"/>
</dbReference>
<dbReference type="Proteomes" id="UP000576225">
    <property type="component" value="Unassembled WGS sequence"/>
</dbReference>
<evidence type="ECO:0000313" key="1">
    <source>
        <dbReference type="EMBL" id="NMD86742.1"/>
    </source>
</evidence>
<dbReference type="RefSeq" id="WP_168962373.1">
    <property type="nucleotide sequence ID" value="NZ_JABAEW010000014.1"/>
</dbReference>
<dbReference type="AlphaFoldDB" id="A0A848B0T4"/>
<comment type="caution">
    <text evidence="1">The sequence shown here is derived from an EMBL/GenBank/DDBJ whole genome shotgun (WGS) entry which is preliminary data.</text>
</comment>
<organism evidence="1 2">
    <name type="scientific">Victivallis vadensis</name>
    <dbReference type="NCBI Taxonomy" id="172901"/>
    <lineage>
        <taxon>Bacteria</taxon>
        <taxon>Pseudomonadati</taxon>
        <taxon>Lentisphaerota</taxon>
        <taxon>Lentisphaeria</taxon>
        <taxon>Victivallales</taxon>
        <taxon>Victivallaceae</taxon>
        <taxon>Victivallis</taxon>
    </lineage>
</organism>
<evidence type="ECO:0000313" key="2">
    <source>
        <dbReference type="Proteomes" id="UP000576225"/>
    </source>
</evidence>
<sequence>MFTLFDLKNSVPLTPQETAAVWHVLDDYSRTAAGAWLRGFPVRSFELRWCPAMTDAVMGAFVPSRPRTIYLMPEQTGMAVSTTWAEIMTPTVIHELRHAWQFMRCPWLYVLCALPVLREYTLEVDAGRIGREAETIVENMLGWHDGLAFERKRREKNDSDSH</sequence>
<protein>
    <recommendedName>
        <fullName evidence="3">DUF2268 domain-containing protein</fullName>
    </recommendedName>
</protein>